<sequence>MKIRQILDKIDENQLFVPAFQREYVWKRNDAKNLISSLIKDYPTGTMLTWETNNPPELKGKYKYNENKGAVKIILDGQQRITTLYMLMRGEIPPYYTEMEIENDVRNLYVNVETQELEYYKVKVMENNPLWVNITDIFKGKVRERDITDELEKRNNGERLPRERETTISNNIRAIERIEDRDFLEQIIPVKASIKEAIDIFYIVNASGVNLTDAELALAQISGYWPNARNLFKKKLQDLEKQGWVFKLDFVVYALLAVTHRIGSKMEKLHTADNKEKLIEAWNKLDNSVLDYVCNLLQSQAYIDHTDEINSVYALIPIITFTFNKPDNKLNEEEIKKAIKWFYYSQIRFRYISQLPQKLDKDIGIICDNPNPFDTLLALIDEERPLEIKPSEFIGRDIRHPLFSLMKWYFKSRGAVCLGTGLSLRKNMGKKYTLERDHIFAYSVLRDSGIYDMDNQFHYAIAQEVTNRAILTSTENREKSATYAEVYLKRVKKEFPNALKLQCIPEDENLWKVENYEKFLDVRREILANELNTYLTNISIGQVNVSTTIDLLDMIQSGEHGFLEFKSSMRWNWKENRLDKKIEEIILKTISAFSNAQGGKLLIGVSDEGDILGLESDYNTFKEANKDNFELHLRNIVNKSFGKEFGALNLTVRFPIVNDIEICEIDIKAGKAPMYCDVSDKNGALQKKFYVRSGNTSQELDIEETASYIKKRF</sequence>
<dbReference type="Proteomes" id="UP001200145">
    <property type="component" value="Unassembled WGS sequence"/>
</dbReference>
<protein>
    <submittedName>
        <fullName evidence="3">DUF262 domain-containing protein</fullName>
    </submittedName>
</protein>
<dbReference type="InterPro" id="IPR038461">
    <property type="entry name" value="Schlafen_AlbA_2_dom_sf"/>
</dbReference>
<dbReference type="Pfam" id="PF03235">
    <property type="entry name" value="GmrSD_N"/>
    <property type="match status" value="1"/>
</dbReference>
<reference evidence="3 4" key="1">
    <citation type="submission" date="2022-01" db="EMBL/GenBank/DDBJ databases">
        <title>Flavihumibacter sp. nov., isolated from sediment of a river.</title>
        <authorList>
            <person name="Liu H."/>
        </authorList>
    </citation>
    <scope>NUCLEOTIDE SEQUENCE [LARGE SCALE GENOMIC DNA]</scope>
    <source>
        <strain evidence="3 4">RY-1</strain>
    </source>
</reference>
<dbReference type="Gene3D" id="3.30.950.30">
    <property type="entry name" value="Schlafen, AAA domain"/>
    <property type="match status" value="1"/>
</dbReference>
<organism evidence="3 4">
    <name type="scientific">Flavihumibacter fluminis</name>
    <dbReference type="NCBI Taxonomy" id="2909236"/>
    <lineage>
        <taxon>Bacteria</taxon>
        <taxon>Pseudomonadati</taxon>
        <taxon>Bacteroidota</taxon>
        <taxon>Chitinophagia</taxon>
        <taxon>Chitinophagales</taxon>
        <taxon>Chitinophagaceae</taxon>
        <taxon>Flavihumibacter</taxon>
    </lineage>
</organism>
<name>A0ABS9BFC4_9BACT</name>
<evidence type="ECO:0000259" key="1">
    <source>
        <dbReference type="Pfam" id="PF03235"/>
    </source>
</evidence>
<proteinExistence type="predicted"/>
<dbReference type="RefSeq" id="WP_234865075.1">
    <property type="nucleotide sequence ID" value="NZ_JAKEVY010000002.1"/>
</dbReference>
<dbReference type="InterPro" id="IPR007421">
    <property type="entry name" value="Schlafen_AlbA_2_dom"/>
</dbReference>
<feature type="domain" description="Schlafen AlbA-2" evidence="2">
    <location>
        <begin position="560"/>
        <end position="700"/>
    </location>
</feature>
<evidence type="ECO:0000313" key="3">
    <source>
        <dbReference type="EMBL" id="MCF1714417.1"/>
    </source>
</evidence>
<dbReference type="PANTHER" id="PTHR37292:SF2">
    <property type="entry name" value="DUF262 DOMAIN-CONTAINING PROTEIN"/>
    <property type="match status" value="1"/>
</dbReference>
<dbReference type="EMBL" id="JAKEVY010000002">
    <property type="protein sequence ID" value="MCF1714417.1"/>
    <property type="molecule type" value="Genomic_DNA"/>
</dbReference>
<dbReference type="PANTHER" id="PTHR37292">
    <property type="entry name" value="VNG6097C"/>
    <property type="match status" value="1"/>
</dbReference>
<evidence type="ECO:0000259" key="2">
    <source>
        <dbReference type="Pfam" id="PF04326"/>
    </source>
</evidence>
<gene>
    <name evidence="3" type="ORF">L0U88_07240</name>
</gene>
<dbReference type="InterPro" id="IPR004919">
    <property type="entry name" value="GmrSD_N"/>
</dbReference>
<evidence type="ECO:0000313" key="4">
    <source>
        <dbReference type="Proteomes" id="UP001200145"/>
    </source>
</evidence>
<comment type="caution">
    <text evidence="3">The sequence shown here is derived from an EMBL/GenBank/DDBJ whole genome shotgun (WGS) entry which is preliminary data.</text>
</comment>
<accession>A0ABS9BFC4</accession>
<dbReference type="Pfam" id="PF04326">
    <property type="entry name" value="SLFN_AlbA_2"/>
    <property type="match status" value="1"/>
</dbReference>
<keyword evidence="4" id="KW-1185">Reference proteome</keyword>
<feature type="domain" description="GmrSD restriction endonucleases N-terminal" evidence="1">
    <location>
        <begin position="3"/>
        <end position="221"/>
    </location>
</feature>